<accession>A0ABM8ZSV3</accession>
<reference evidence="1" key="1">
    <citation type="submission" date="2021-11" db="EMBL/GenBank/DDBJ databases">
        <authorList>
            <person name="Rodrigo-Torres L."/>
            <person name="Arahal R. D."/>
            <person name="Lucena T."/>
        </authorList>
    </citation>
    <scope>NUCLEOTIDE SEQUENCE</scope>
    <source>
        <strain evidence="1">CECT 7929</strain>
    </source>
</reference>
<evidence type="ECO:0000313" key="1">
    <source>
        <dbReference type="EMBL" id="CAH0533399.1"/>
    </source>
</evidence>
<dbReference type="PANTHER" id="PTHR13887">
    <property type="entry name" value="GLUTATHIONE S-TRANSFERASE KAPPA"/>
    <property type="match status" value="1"/>
</dbReference>
<dbReference type="EMBL" id="CAKLDI010000001">
    <property type="protein sequence ID" value="CAH0533399.1"/>
    <property type="molecule type" value="Genomic_DNA"/>
</dbReference>
<dbReference type="PANTHER" id="PTHR13887:SF54">
    <property type="entry name" value="DSBA FAMILY PROTEIN"/>
    <property type="match status" value="1"/>
</dbReference>
<protein>
    <recommendedName>
        <fullName evidence="3">DsbA family protein</fullName>
    </recommendedName>
</protein>
<sequence>MATLYYFHDPMCSWCWGLKPQLEILRSQLPTQVSFVSVLAGLAQDTDEPMAKSMAEQIEQIWRKIEGELGRPFNFDFWRECKPKRSTHIACRAVIAAAVQEKEQAMIDAIQQAYYLKAQNPSELSTLLACAQAIDLDVALFESHMADPYLQTLLAQEIAFFQQYGGGKGMPALALAHQGEVFPIQLDYHNSRAMLTQIDIILEQK</sequence>
<name>A0ABM8ZSV3_9VIBR</name>
<organism evidence="1 2">
    <name type="scientific">Vibrio stylophorae</name>
    <dbReference type="NCBI Taxonomy" id="659351"/>
    <lineage>
        <taxon>Bacteria</taxon>
        <taxon>Pseudomonadati</taxon>
        <taxon>Pseudomonadota</taxon>
        <taxon>Gammaproteobacteria</taxon>
        <taxon>Vibrionales</taxon>
        <taxon>Vibrionaceae</taxon>
        <taxon>Vibrio</taxon>
    </lineage>
</organism>
<keyword evidence="2" id="KW-1185">Reference proteome</keyword>
<dbReference type="Gene3D" id="3.40.30.10">
    <property type="entry name" value="Glutaredoxin"/>
    <property type="match status" value="1"/>
</dbReference>
<dbReference type="CDD" id="cd03025">
    <property type="entry name" value="DsbA_FrnE_like"/>
    <property type="match status" value="1"/>
</dbReference>
<gene>
    <name evidence="1" type="ORF">VST7929_01265</name>
</gene>
<dbReference type="RefSeq" id="WP_237465815.1">
    <property type="nucleotide sequence ID" value="NZ_CAKLDI010000001.1"/>
</dbReference>
<evidence type="ECO:0008006" key="3">
    <source>
        <dbReference type="Google" id="ProtNLM"/>
    </source>
</evidence>
<dbReference type="Pfam" id="PF13743">
    <property type="entry name" value="Thioredoxin_5"/>
    <property type="match status" value="1"/>
</dbReference>
<dbReference type="SUPFAM" id="SSF52833">
    <property type="entry name" value="Thioredoxin-like"/>
    <property type="match status" value="1"/>
</dbReference>
<proteinExistence type="predicted"/>
<evidence type="ECO:0000313" key="2">
    <source>
        <dbReference type="Proteomes" id="UP000838672"/>
    </source>
</evidence>
<comment type="caution">
    <text evidence="1">The sequence shown here is derived from an EMBL/GenBank/DDBJ whole genome shotgun (WGS) entry which is preliminary data.</text>
</comment>
<dbReference type="InterPro" id="IPR036249">
    <property type="entry name" value="Thioredoxin-like_sf"/>
</dbReference>
<dbReference type="Proteomes" id="UP000838672">
    <property type="component" value="Unassembled WGS sequence"/>
</dbReference>